<organism evidence="2 3">
    <name type="scientific">Caenorhabditis japonica</name>
    <dbReference type="NCBI Taxonomy" id="281687"/>
    <lineage>
        <taxon>Eukaryota</taxon>
        <taxon>Metazoa</taxon>
        <taxon>Ecdysozoa</taxon>
        <taxon>Nematoda</taxon>
        <taxon>Chromadorea</taxon>
        <taxon>Rhabditida</taxon>
        <taxon>Rhabditina</taxon>
        <taxon>Rhabditomorpha</taxon>
        <taxon>Rhabditoidea</taxon>
        <taxon>Rhabditidae</taxon>
        <taxon>Peloderinae</taxon>
        <taxon>Caenorhabditis</taxon>
    </lineage>
</organism>
<sequence length="111" mass="12435">MIFDIIHYHTGQRTVEALWQLVIVDNSVEIDRFDDEEEKKRTELPEGGELDGRGDAGKDFQHKKPPKTPTNREFETGKLAESLTHLLGSQSSFESHSHGSSSESQDGPLLS</sequence>
<feature type="compositionally biased region" description="Basic and acidic residues" evidence="1">
    <location>
        <begin position="38"/>
        <end position="62"/>
    </location>
</feature>
<dbReference type="Proteomes" id="UP000005237">
    <property type="component" value="Unassembled WGS sequence"/>
</dbReference>
<reference evidence="3" key="1">
    <citation type="submission" date="2010-08" db="EMBL/GenBank/DDBJ databases">
        <authorList>
            <consortium name="Caenorhabditis japonica Sequencing Consortium"/>
            <person name="Wilson R.K."/>
        </authorList>
    </citation>
    <scope>NUCLEOTIDE SEQUENCE [LARGE SCALE GENOMIC DNA]</scope>
    <source>
        <strain evidence="3">DF5081</strain>
    </source>
</reference>
<proteinExistence type="predicted"/>
<feature type="region of interest" description="Disordered" evidence="1">
    <location>
        <begin position="32"/>
        <end position="111"/>
    </location>
</feature>
<keyword evidence="3" id="KW-1185">Reference proteome</keyword>
<dbReference type="EnsemblMetazoa" id="CJA00343.1">
    <property type="protein sequence ID" value="CJA00343.1"/>
    <property type="gene ID" value="WBGene00119547"/>
</dbReference>
<dbReference type="AlphaFoldDB" id="A0A8R1HIP6"/>
<evidence type="ECO:0000256" key="1">
    <source>
        <dbReference type="SAM" id="MobiDB-lite"/>
    </source>
</evidence>
<accession>A0A8R1HIP6</accession>
<feature type="compositionally biased region" description="Low complexity" evidence="1">
    <location>
        <begin position="88"/>
        <end position="105"/>
    </location>
</feature>
<reference evidence="2" key="2">
    <citation type="submission" date="2022-06" db="UniProtKB">
        <authorList>
            <consortium name="EnsemblMetazoa"/>
        </authorList>
    </citation>
    <scope>IDENTIFICATION</scope>
    <source>
        <strain evidence="2">DF5081</strain>
    </source>
</reference>
<evidence type="ECO:0000313" key="3">
    <source>
        <dbReference type="Proteomes" id="UP000005237"/>
    </source>
</evidence>
<protein>
    <submittedName>
        <fullName evidence="2">Uncharacterized protein</fullName>
    </submittedName>
</protein>
<name>A0A8R1HIP6_CAEJA</name>
<evidence type="ECO:0000313" key="2">
    <source>
        <dbReference type="EnsemblMetazoa" id="CJA00343.1"/>
    </source>
</evidence>